<feature type="domain" description="Amine oxidase" evidence="1">
    <location>
        <begin position="85"/>
        <end position="584"/>
    </location>
</feature>
<evidence type="ECO:0000313" key="3">
    <source>
        <dbReference type="Proteomes" id="UP000747399"/>
    </source>
</evidence>
<dbReference type="AlphaFoldDB" id="A0A8J4B398"/>
<gene>
    <name evidence="2" type="ORF">Vafri_6686</name>
</gene>
<dbReference type="GO" id="GO:0016116">
    <property type="term" value="P:carotenoid metabolic process"/>
    <property type="evidence" value="ECO:0007669"/>
    <property type="project" value="InterPro"/>
</dbReference>
<dbReference type="GO" id="GO:0016491">
    <property type="term" value="F:oxidoreductase activity"/>
    <property type="evidence" value="ECO:0007669"/>
    <property type="project" value="InterPro"/>
</dbReference>
<keyword evidence="3" id="KW-1185">Reference proteome</keyword>
<dbReference type="Proteomes" id="UP000747399">
    <property type="component" value="Unassembled WGS sequence"/>
</dbReference>
<protein>
    <recommendedName>
        <fullName evidence="1">Amine oxidase domain-containing protein</fullName>
    </recommendedName>
</protein>
<dbReference type="InterPro" id="IPR045892">
    <property type="entry name" value="CrtISO-like"/>
</dbReference>
<dbReference type="PANTHER" id="PTHR46313">
    <property type="match status" value="1"/>
</dbReference>
<dbReference type="SUPFAM" id="SSF51905">
    <property type="entry name" value="FAD/NAD(P)-binding domain"/>
    <property type="match status" value="1"/>
</dbReference>
<evidence type="ECO:0000259" key="1">
    <source>
        <dbReference type="Pfam" id="PF01593"/>
    </source>
</evidence>
<proteinExistence type="predicted"/>
<dbReference type="Gene3D" id="3.50.50.60">
    <property type="entry name" value="FAD/NAD(P)-binding domain"/>
    <property type="match status" value="2"/>
</dbReference>
<sequence>MMHISQRPSTHANKHVCTLSYPSIRPQITHIFAHANVAAASSKRAVACLATAPLTTTLEDTGPPITQEVVDRSHETDFVVIGSGIGGLCCAALLSKYGYRVTVCESHYLAGGAAHSFDVAGYKFDAGPSFFLGIGGPPGDGSPNPLKQVLDAVGESVESKQYDRWIVYPPSGGSFPNIAAGAAYETTILQQGGPEALRQWRELDRAMKPLQTAAGIFPAAALRGDLGVALTAARFLGPEMLGTAFVAPLLIGPFSALVDKHVTHPWLRAFLDLECFVLSGMTARDTLCAEMAFMFAERNAGRTAIDYPMGGSKAIIDALVRGVEKYGGRLLLRSHVDEILMEGGRAAGVRLQPASDRGVNGGKQPEVIRARCGVVSNASVWDTQRLLPPGTAPLEWARQSAATPALDSFVHLHLGIDATGLDPSMECHHLVVNSWQGLTKPQNVIIASVPTVFDPSLAPPGKATVHCYCAANEPYDLWAGLDRRSARYKALKEERAQPLWEALERFIPDIRRRAELTLVGSPLTHERFVRRHRGSYGPGISAAGKESWPGPKTPIPGLSVCGDSCMPGIGVPAAAASGMIAANSLAPVWSHLTMMDALLPPVTSARAATTQRA</sequence>
<name>A0A8J4B398_9CHLO</name>
<evidence type="ECO:0000313" key="2">
    <source>
        <dbReference type="EMBL" id="GIL50508.1"/>
    </source>
</evidence>
<organism evidence="2 3">
    <name type="scientific">Volvox africanus</name>
    <dbReference type="NCBI Taxonomy" id="51714"/>
    <lineage>
        <taxon>Eukaryota</taxon>
        <taxon>Viridiplantae</taxon>
        <taxon>Chlorophyta</taxon>
        <taxon>core chlorophytes</taxon>
        <taxon>Chlorophyceae</taxon>
        <taxon>CS clade</taxon>
        <taxon>Chlamydomonadales</taxon>
        <taxon>Volvocaceae</taxon>
        <taxon>Volvox</taxon>
    </lineage>
</organism>
<dbReference type="PANTHER" id="PTHR46313:SF6">
    <property type="entry name" value="FAD_NAD(P)-BINDING OXIDOREDUCTASE FAMILY PROTEIN"/>
    <property type="match status" value="1"/>
</dbReference>
<reference evidence="2" key="1">
    <citation type="journal article" date="2021" name="Proc. Natl. Acad. Sci. U.S.A.">
        <title>Three genomes in the algal genus Volvox reveal the fate of a haploid sex-determining region after a transition to homothallism.</title>
        <authorList>
            <person name="Yamamoto K."/>
            <person name="Hamaji T."/>
            <person name="Kawai-Toyooka H."/>
            <person name="Matsuzaki R."/>
            <person name="Takahashi F."/>
            <person name="Nishimura Y."/>
            <person name="Kawachi M."/>
            <person name="Noguchi H."/>
            <person name="Minakuchi Y."/>
            <person name="Umen J.G."/>
            <person name="Toyoda A."/>
            <person name="Nozaki H."/>
        </authorList>
    </citation>
    <scope>NUCLEOTIDE SEQUENCE</scope>
    <source>
        <strain evidence="2">NIES-3780</strain>
    </source>
</reference>
<dbReference type="Pfam" id="PF01593">
    <property type="entry name" value="Amino_oxidase"/>
    <property type="match status" value="1"/>
</dbReference>
<dbReference type="EMBL" id="BNCO01000009">
    <property type="protein sequence ID" value="GIL50508.1"/>
    <property type="molecule type" value="Genomic_DNA"/>
</dbReference>
<accession>A0A8J4B398</accession>
<comment type="caution">
    <text evidence="2">The sequence shown here is derived from an EMBL/GenBank/DDBJ whole genome shotgun (WGS) entry which is preliminary data.</text>
</comment>
<dbReference type="InterPro" id="IPR036188">
    <property type="entry name" value="FAD/NAD-bd_sf"/>
</dbReference>
<dbReference type="InterPro" id="IPR002937">
    <property type="entry name" value="Amino_oxidase"/>
</dbReference>